<evidence type="ECO:0000313" key="2">
    <source>
        <dbReference type="Proteomes" id="UP000013996"/>
    </source>
</evidence>
<gene>
    <name evidence="1" type="ORF">LEP1GSC202_0709</name>
</gene>
<organism evidence="1 2">
    <name type="scientific">Leptospira yanagawae serovar Saopaulo str. Sao Paulo = ATCC 700523</name>
    <dbReference type="NCBI Taxonomy" id="1249483"/>
    <lineage>
        <taxon>Bacteria</taxon>
        <taxon>Pseudomonadati</taxon>
        <taxon>Spirochaetota</taxon>
        <taxon>Spirochaetia</taxon>
        <taxon>Leptospirales</taxon>
        <taxon>Leptospiraceae</taxon>
        <taxon>Leptospira</taxon>
    </lineage>
</organism>
<dbReference type="Proteomes" id="UP000013996">
    <property type="component" value="Unassembled WGS sequence"/>
</dbReference>
<name>A0A5E8HFB6_9LEPT</name>
<dbReference type="SUPFAM" id="SSF50965">
    <property type="entry name" value="Galactose oxidase, central domain"/>
    <property type="match status" value="1"/>
</dbReference>
<accession>A0A5E8HFB6</accession>
<dbReference type="InterPro" id="IPR013431">
    <property type="entry name" value="Delta_60_rpt"/>
</dbReference>
<evidence type="ECO:0008006" key="3">
    <source>
        <dbReference type="Google" id="ProtNLM"/>
    </source>
</evidence>
<dbReference type="InterPro" id="IPR011043">
    <property type="entry name" value="Gal_Oxase/kelch_b-propeller"/>
</dbReference>
<sequence>MRISIIYFSVSLVFFCSPKLSNGCDPESDSYLRTTLLRFIINDSSPSCWPGFNKNFSLWGVHGSSATVFSIFADAERILVGGQFNYVGPNVGNVAVLNPSTGMHIDPSECAYTDVSGIANIAISDGEGGFYVGGSFATVQGQVKNRIAHFLPNCKLDLNFNAPSPDTASQIVEAMELDGDFLYIGGNFTTLGGTGRIGIARLNAKTGALDSTWNPSITGGSQSVFVIKKNENFLYIGGRFTNVNGTNINSIARFSLSTGAMDTTWVPVNVNGDSVRDMTFGTLSTGTNVILTVGVFGSFLIKAADLTTGGAPVGWPLSLTGGNANTINFHKGKILVGGAFNQVSGTTTGNFAILNNSGAIISGFTNFNVNNEITSSIVIGDQVFIFGKFTSVLGAERNYGAGVDLNSFTLNEFNPNFSKDASIGNCKATVTTNNRLIVPGDFTSVNGVTRNHIAEISRITGKATDWNPNLDFPVIKIKSFGEKIYIAGSFTNFFGEAKTQGFVSLNKKDLSLTSERFDITANPYIEDIHITESKVYVGGSFDFAQGYTRYSMAAFFRDSGSVDTSWSATIAGGSVSSIIEKDGFLYVGGGFTNIGGFTVNNLHRIRSSDGQNPSAFFPTAPDNSISALAFYNNNLYLGGTFSNLGTYFARYDLSGPTVNATPFNFSATVQNILILENGIALTQGTFTNVSGVTRQRLAVLDLPNGTLTSFDPLRTGDVNGFFRGEKEIIIFGSLAQVNRHVRGGFEIFSTSLFGL</sequence>
<dbReference type="PANTHER" id="PTHR31778:SF2">
    <property type="entry name" value="BUD SITE SELECTION PROTEIN RAX2"/>
    <property type="match status" value="1"/>
</dbReference>
<dbReference type="Pfam" id="PF17164">
    <property type="entry name" value="DUF5122"/>
    <property type="match status" value="3"/>
</dbReference>
<reference evidence="1 2" key="1">
    <citation type="submission" date="2013-04" db="EMBL/GenBank/DDBJ databases">
        <authorList>
            <person name="Harkins D.M."/>
            <person name="Durkin A.S."/>
            <person name="Brinkac L.M."/>
            <person name="Haft D.H."/>
            <person name="Selengut J.D."/>
            <person name="Sanka R."/>
            <person name="DePew J."/>
            <person name="Purushe J."/>
            <person name="Hartskeerl R.A."/>
            <person name="Ahmed A."/>
            <person name="van der Linden H."/>
            <person name="Goris M.G.A."/>
            <person name="Vinetz J.M."/>
            <person name="Sutton G.G."/>
            <person name="Nierman W.C."/>
            <person name="Fouts D.E."/>
        </authorList>
    </citation>
    <scope>NUCLEOTIDE SEQUENCE [LARGE SCALE GENOMIC DNA]</scope>
    <source>
        <strain evidence="1 2">Sao Paulo</strain>
    </source>
</reference>
<dbReference type="AlphaFoldDB" id="A0A5E8HFB6"/>
<dbReference type="GO" id="GO:1902929">
    <property type="term" value="C:plasma membrane of growing cell tip"/>
    <property type="evidence" value="ECO:0007669"/>
    <property type="project" value="TreeGrafter"/>
</dbReference>
<evidence type="ECO:0000313" key="1">
    <source>
        <dbReference type="EMBL" id="EOQ89949.1"/>
    </source>
</evidence>
<dbReference type="Gene3D" id="2.80.10.50">
    <property type="match status" value="1"/>
</dbReference>
<proteinExistence type="predicted"/>
<protein>
    <recommendedName>
        <fullName evidence="3">Beta-propeller repeat protein</fullName>
    </recommendedName>
</protein>
<dbReference type="PANTHER" id="PTHR31778">
    <property type="entry name" value="BUD SITE SELECTION PROTEIN RAX2"/>
    <property type="match status" value="1"/>
</dbReference>
<dbReference type="EMBL" id="AOGX02000015">
    <property type="protein sequence ID" value="EOQ89949.1"/>
    <property type="molecule type" value="Genomic_DNA"/>
</dbReference>
<comment type="caution">
    <text evidence="1">The sequence shown here is derived from an EMBL/GenBank/DDBJ whole genome shotgun (WGS) entry which is preliminary data.</text>
</comment>
<dbReference type="STRING" id="1249483.LEP1GSC202_0709"/>